<dbReference type="InterPro" id="IPR000917">
    <property type="entry name" value="Sulfatase_N"/>
</dbReference>
<sequence>MVDDMGYADLSIYGRTEYQTPVLDAFINEGMKFTNAYAGAPVCTPTRVALMTGRYPARNEIGLREPLRMNADDINMGLSPSIPTLSSMIKESGYETALFGKWHLGAVPDFFPSKHGFDQFFGISGGAADYIDHKSFNNELILYENDLPIEKEGYLTDLITDYTVDFISKKHDKPFFISLQYTSPHWPWQLPGDDPYPDNVSHLSGGSPEIFAGMVKNLDTNIGRVLKAIEVAGLKKSTLIIFTSDHGGVQYSDMGPFQGQKLTLYEGGLRVPAAVRWPDVITAGSVSSQPVITMDWTVTMLAASKAKIPDNLLFDGINLMSYLEDFKKLTPRKFYWRITNRKRQNAYLDDTLKYLKTAEGEFLFDISNDPGETINLKDINTEKFTQLKSDFQLLDNQMLEPFVLPLEPID</sequence>
<dbReference type="GO" id="GO:0046872">
    <property type="term" value="F:metal ion binding"/>
    <property type="evidence" value="ECO:0007669"/>
    <property type="project" value="UniProtKB-KW"/>
</dbReference>
<dbReference type="InterPro" id="IPR024607">
    <property type="entry name" value="Sulfatase_CS"/>
</dbReference>
<keyword evidence="3" id="KW-0378">Hydrolase</keyword>
<dbReference type="Gene3D" id="3.40.720.10">
    <property type="entry name" value="Alkaline Phosphatase, subunit A"/>
    <property type="match status" value="1"/>
</dbReference>
<evidence type="ECO:0000256" key="3">
    <source>
        <dbReference type="ARBA" id="ARBA00022801"/>
    </source>
</evidence>
<accession>A0A2S7L1B7</accession>
<keyword evidence="2" id="KW-0479">Metal-binding</keyword>
<dbReference type="SUPFAM" id="SSF53649">
    <property type="entry name" value="Alkaline phosphatase-like"/>
    <property type="match status" value="1"/>
</dbReference>
<evidence type="ECO:0000313" key="6">
    <source>
        <dbReference type="EMBL" id="PQB08626.1"/>
    </source>
</evidence>
<evidence type="ECO:0000259" key="5">
    <source>
        <dbReference type="Pfam" id="PF00884"/>
    </source>
</evidence>
<dbReference type="PANTHER" id="PTHR42693:SF53">
    <property type="entry name" value="ENDO-4-O-SULFATASE"/>
    <property type="match status" value="1"/>
</dbReference>
<reference evidence="6 7" key="1">
    <citation type="submission" date="2016-11" db="EMBL/GenBank/DDBJ databases">
        <title>Trade-off between light-utilization and light-protection in marine flavobacteria.</title>
        <authorList>
            <person name="Kumagai Y."/>
        </authorList>
    </citation>
    <scope>NUCLEOTIDE SEQUENCE [LARGE SCALE GENOMIC DNA]</scope>
    <source>
        <strain evidence="6 7">ATCC 700397</strain>
    </source>
</reference>
<evidence type="ECO:0000313" key="7">
    <source>
        <dbReference type="Proteomes" id="UP000239522"/>
    </source>
</evidence>
<feature type="domain" description="Sulfatase N-terminal" evidence="5">
    <location>
        <begin position="1"/>
        <end position="303"/>
    </location>
</feature>
<dbReference type="PROSITE" id="PS00523">
    <property type="entry name" value="SULFATASE_1"/>
    <property type="match status" value="1"/>
</dbReference>
<dbReference type="AlphaFoldDB" id="A0A2S7L1B7"/>
<keyword evidence="7" id="KW-1185">Reference proteome</keyword>
<dbReference type="InterPro" id="IPR017850">
    <property type="entry name" value="Alkaline_phosphatase_core_sf"/>
</dbReference>
<evidence type="ECO:0000256" key="1">
    <source>
        <dbReference type="ARBA" id="ARBA00008779"/>
    </source>
</evidence>
<keyword evidence="4" id="KW-0106">Calcium</keyword>
<dbReference type="GO" id="GO:0004065">
    <property type="term" value="F:arylsulfatase activity"/>
    <property type="evidence" value="ECO:0007669"/>
    <property type="project" value="TreeGrafter"/>
</dbReference>
<dbReference type="EMBL" id="MQUA01000013">
    <property type="protein sequence ID" value="PQB08626.1"/>
    <property type="molecule type" value="Genomic_DNA"/>
</dbReference>
<protein>
    <recommendedName>
        <fullName evidence="5">Sulfatase N-terminal domain-containing protein</fullName>
    </recommendedName>
</protein>
<dbReference type="Pfam" id="PF00884">
    <property type="entry name" value="Sulfatase"/>
    <property type="match status" value="1"/>
</dbReference>
<dbReference type="PANTHER" id="PTHR42693">
    <property type="entry name" value="ARYLSULFATASE FAMILY MEMBER"/>
    <property type="match status" value="1"/>
</dbReference>
<proteinExistence type="inferred from homology"/>
<dbReference type="InterPro" id="IPR050738">
    <property type="entry name" value="Sulfatase"/>
</dbReference>
<comment type="caution">
    <text evidence="6">The sequence shown here is derived from an EMBL/GenBank/DDBJ whole genome shotgun (WGS) entry which is preliminary data.</text>
</comment>
<comment type="similarity">
    <text evidence="1">Belongs to the sulfatase family.</text>
</comment>
<gene>
    <name evidence="6" type="ORF">BST83_06145</name>
</gene>
<evidence type="ECO:0000256" key="2">
    <source>
        <dbReference type="ARBA" id="ARBA00022723"/>
    </source>
</evidence>
<dbReference type="Proteomes" id="UP000239522">
    <property type="component" value="Unassembled WGS sequence"/>
</dbReference>
<evidence type="ECO:0000256" key="4">
    <source>
        <dbReference type="ARBA" id="ARBA00022837"/>
    </source>
</evidence>
<name>A0A2S7L1B7_9FLAO</name>
<organism evidence="6 7">
    <name type="scientific">Polaribacter filamentus</name>
    <dbReference type="NCBI Taxonomy" id="53483"/>
    <lineage>
        <taxon>Bacteria</taxon>
        <taxon>Pseudomonadati</taxon>
        <taxon>Bacteroidota</taxon>
        <taxon>Flavobacteriia</taxon>
        <taxon>Flavobacteriales</taxon>
        <taxon>Flavobacteriaceae</taxon>
    </lineage>
</organism>